<name>A0ABR8Z9U0_9FLAO</name>
<protein>
    <submittedName>
        <fullName evidence="1">Uncharacterized protein</fullName>
    </submittedName>
</protein>
<gene>
    <name evidence="1" type="ORF">IC610_06485</name>
</gene>
<evidence type="ECO:0000313" key="2">
    <source>
        <dbReference type="Proteomes" id="UP000637299"/>
    </source>
</evidence>
<reference evidence="1 2" key="1">
    <citation type="submission" date="2020-09" db="EMBL/GenBank/DDBJ databases">
        <title>Genome seq and assembly of Chryseobacterium sp.</title>
        <authorList>
            <person name="Chhetri G."/>
        </authorList>
    </citation>
    <scope>NUCLEOTIDE SEQUENCE [LARGE SCALE GENOMIC DNA]</scope>
    <source>
        <strain evidence="1 2">GCR10</strain>
    </source>
</reference>
<evidence type="ECO:0000313" key="1">
    <source>
        <dbReference type="EMBL" id="MBD8082073.1"/>
    </source>
</evidence>
<dbReference type="Proteomes" id="UP000637299">
    <property type="component" value="Unassembled WGS sequence"/>
</dbReference>
<sequence length="83" mass="9720">MQTKEYNREEFDYHQSENNYTLSIPAKFLDAKSLKVKRKNSDGTFSDADIVIREQNHEIRIITSVPMDILVEISDQEISDQEI</sequence>
<dbReference type="EMBL" id="JACYFS010000001">
    <property type="protein sequence ID" value="MBD8082073.1"/>
    <property type="molecule type" value="Genomic_DNA"/>
</dbReference>
<proteinExistence type="predicted"/>
<organism evidence="1 2">
    <name type="scientific">Chryseobacterium caseinilyticum</name>
    <dbReference type="NCBI Taxonomy" id="2771428"/>
    <lineage>
        <taxon>Bacteria</taxon>
        <taxon>Pseudomonadati</taxon>
        <taxon>Bacteroidota</taxon>
        <taxon>Flavobacteriia</taxon>
        <taxon>Flavobacteriales</taxon>
        <taxon>Weeksellaceae</taxon>
        <taxon>Chryseobacterium group</taxon>
        <taxon>Chryseobacterium</taxon>
    </lineage>
</organism>
<accession>A0ABR8Z9U0</accession>
<dbReference type="RefSeq" id="WP_191735743.1">
    <property type="nucleotide sequence ID" value="NZ_JACYFS010000001.1"/>
</dbReference>
<comment type="caution">
    <text evidence="1">The sequence shown here is derived from an EMBL/GenBank/DDBJ whole genome shotgun (WGS) entry which is preliminary data.</text>
</comment>
<keyword evidence="2" id="KW-1185">Reference proteome</keyword>